<evidence type="ECO:0000313" key="3">
    <source>
        <dbReference type="EMBL" id="ASR53096.1"/>
    </source>
</evidence>
<dbReference type="PANTHER" id="PTHR31339:SF9">
    <property type="entry name" value="PLASMIN AND FIBRONECTIN-BINDING PROTEIN A"/>
    <property type="match status" value="1"/>
</dbReference>
<dbReference type="InterPro" id="IPR006626">
    <property type="entry name" value="PbH1"/>
</dbReference>
<accession>A0ABN5B9V2</accession>
<feature type="domain" description="Rhamnogalacturonase A/B/Epimerase-like pectate lyase" evidence="1">
    <location>
        <begin position="51"/>
        <end position="94"/>
    </location>
</feature>
<dbReference type="SUPFAM" id="SSF51126">
    <property type="entry name" value="Pectin lyase-like"/>
    <property type="match status" value="1"/>
</dbReference>
<proteinExistence type="predicted"/>
<evidence type="ECO:0000313" key="4">
    <source>
        <dbReference type="Proteomes" id="UP000258016"/>
    </source>
</evidence>
<dbReference type="SMART" id="SM00710">
    <property type="entry name" value="PbH1"/>
    <property type="match status" value="4"/>
</dbReference>
<organism evidence="3 4">
    <name type="scientific">Blastomonas fulva</name>
    <dbReference type="NCBI Taxonomy" id="1550728"/>
    <lineage>
        <taxon>Bacteria</taxon>
        <taxon>Pseudomonadati</taxon>
        <taxon>Pseudomonadota</taxon>
        <taxon>Alphaproteobacteria</taxon>
        <taxon>Sphingomonadales</taxon>
        <taxon>Sphingomonadaceae</taxon>
        <taxon>Blastomonas</taxon>
    </lineage>
</organism>
<dbReference type="InterPro" id="IPR012334">
    <property type="entry name" value="Pectin_lyas_fold"/>
</dbReference>
<dbReference type="InterPro" id="IPR011050">
    <property type="entry name" value="Pectin_lyase_fold/virulence"/>
</dbReference>
<dbReference type="Proteomes" id="UP000258016">
    <property type="component" value="Chromosome"/>
</dbReference>
<dbReference type="InterPro" id="IPR006311">
    <property type="entry name" value="TAT_signal"/>
</dbReference>
<dbReference type="Gene3D" id="2.160.20.10">
    <property type="entry name" value="Single-stranded right-handed beta-helix, Pectin lyase-like"/>
    <property type="match status" value="1"/>
</dbReference>
<evidence type="ECO:0000259" key="1">
    <source>
        <dbReference type="Pfam" id="PF12708"/>
    </source>
</evidence>
<dbReference type="EMBL" id="CP020083">
    <property type="protein sequence ID" value="ASR53096.1"/>
    <property type="molecule type" value="Genomic_DNA"/>
</dbReference>
<dbReference type="PROSITE" id="PS51318">
    <property type="entry name" value="TAT"/>
    <property type="match status" value="1"/>
</dbReference>
<dbReference type="Pfam" id="PF12708">
    <property type="entry name" value="Pect-lyase_RHGA_epim"/>
    <property type="match status" value="1"/>
</dbReference>
<feature type="domain" description="Right handed beta helix" evidence="2">
    <location>
        <begin position="195"/>
        <end position="294"/>
    </location>
</feature>
<sequence length="533" mass="56424">MQGTALMQFDRRQMISGAGALALAAPLSGLPATVGAQPQRAALRPAPMGAVDVRKFGARGDGKAIDSAAINRAIDALAASGGGTLIFPPGTYACYTIRLKSRVSLHLTNGATILAAAAPTDGRGGYDLAEEQDPRAVGFQDAGHSHWRNSLIWGEGLHDIAITGDGLIWGKGLGRGDGKDDWLKDPSGPGTANKAIALKNCRNVLLRDFRMLEGGWFALLATGVDNLTIDNLLIDTNRDGMDIDCCKNVRVTNCTVNSPYDDAICPKSSFALGYARVTENLTISGCFVTGNYQIGSVLDGTWRKMPADFAPLIHGRIKFGTESNGGFRNIAITNCVFEDSRGIALETVDGGVLEDVAISNITMRGIVHGAFFLRLGKRMRGPAGVPIGTLKRVRISNLVSSGGSQLPAVIAGLAERPIEDVSISDVLLHQIGGADAAMAALQPPENALGYPEATMFGDLPATGLFARAVRGLSLDNVEVQVDRPDLRPALWLQDVDGVDLSRLRLPEGKAFALDRVRGLRSSAVRGHADLRID</sequence>
<reference evidence="3 4" key="1">
    <citation type="submission" date="2017-03" db="EMBL/GenBank/DDBJ databases">
        <title>Complete genome sequence of Blastomonas fulva degrading microcsystin LR.</title>
        <authorList>
            <person name="Lee H.-g."/>
            <person name="Jin L."/>
            <person name="oh H.-M."/>
        </authorList>
    </citation>
    <scope>NUCLEOTIDE SEQUENCE [LARGE SCALE GENOMIC DNA]</scope>
    <source>
        <strain evidence="3 4">T2</strain>
    </source>
</reference>
<dbReference type="Pfam" id="PF13229">
    <property type="entry name" value="Beta_helix"/>
    <property type="match status" value="1"/>
</dbReference>
<name>A0ABN5B9V2_9SPHN</name>
<dbReference type="InterPro" id="IPR039448">
    <property type="entry name" value="Beta_helix"/>
</dbReference>
<dbReference type="PANTHER" id="PTHR31339">
    <property type="entry name" value="PECTIN LYASE-RELATED"/>
    <property type="match status" value="1"/>
</dbReference>
<dbReference type="InterPro" id="IPR051801">
    <property type="entry name" value="GH28_Enzymes"/>
</dbReference>
<protein>
    <submittedName>
        <fullName evidence="3">Exo-poly-alpha-D-galacturonosidase</fullName>
    </submittedName>
</protein>
<gene>
    <name evidence="3" type="ORF">B5J99_17895</name>
</gene>
<dbReference type="InterPro" id="IPR024535">
    <property type="entry name" value="RHGA/B-epi-like_pectate_lyase"/>
</dbReference>
<keyword evidence="4" id="KW-1185">Reference proteome</keyword>
<evidence type="ECO:0000259" key="2">
    <source>
        <dbReference type="Pfam" id="PF13229"/>
    </source>
</evidence>